<dbReference type="AlphaFoldDB" id="A0A9P5UF41"/>
<dbReference type="CDD" id="cd06587">
    <property type="entry name" value="VOC"/>
    <property type="match status" value="1"/>
</dbReference>
<organism evidence="2 3">
    <name type="scientific">Rhodocollybia butyracea</name>
    <dbReference type="NCBI Taxonomy" id="206335"/>
    <lineage>
        <taxon>Eukaryota</taxon>
        <taxon>Fungi</taxon>
        <taxon>Dikarya</taxon>
        <taxon>Basidiomycota</taxon>
        <taxon>Agaricomycotina</taxon>
        <taxon>Agaricomycetes</taxon>
        <taxon>Agaricomycetidae</taxon>
        <taxon>Agaricales</taxon>
        <taxon>Marasmiineae</taxon>
        <taxon>Omphalotaceae</taxon>
        <taxon>Rhodocollybia</taxon>
    </lineage>
</organism>
<sequence>MSSPPILGIHHLKLPTSSIADKLAFYTTFLPFTHLVHLDHRRPVSGEIYGVIIQHTQTDLVIELRHNPTQAVAQRGWDAITWSVETRNDLEKWREWLCSKGIECSKVLKGVTGWVLVAEDPDGAMVRWYCKESHDWDVNVDTDERWLPST</sequence>
<keyword evidence="2" id="KW-0560">Oxidoreductase</keyword>
<dbReference type="InterPro" id="IPR037523">
    <property type="entry name" value="VOC_core"/>
</dbReference>
<dbReference type="Gene3D" id="3.10.180.10">
    <property type="entry name" value="2,3-Dihydroxybiphenyl 1,2-Dioxygenase, domain 1"/>
    <property type="match status" value="1"/>
</dbReference>
<gene>
    <name evidence="2" type="ORF">BDP27DRAFT_1252801</name>
</gene>
<keyword evidence="3" id="KW-1185">Reference proteome</keyword>
<dbReference type="SUPFAM" id="SSF54593">
    <property type="entry name" value="Glyoxalase/Bleomycin resistance protein/Dihydroxybiphenyl dioxygenase"/>
    <property type="match status" value="1"/>
</dbReference>
<keyword evidence="2" id="KW-0223">Dioxygenase</keyword>
<dbReference type="PROSITE" id="PS51819">
    <property type="entry name" value="VOC"/>
    <property type="match status" value="1"/>
</dbReference>
<dbReference type="Pfam" id="PF00903">
    <property type="entry name" value="Glyoxalase"/>
    <property type="match status" value="1"/>
</dbReference>
<evidence type="ECO:0000259" key="1">
    <source>
        <dbReference type="PROSITE" id="PS51819"/>
    </source>
</evidence>
<comment type="caution">
    <text evidence="2">The sequence shown here is derived from an EMBL/GenBank/DDBJ whole genome shotgun (WGS) entry which is preliminary data.</text>
</comment>
<dbReference type="GO" id="GO:0051213">
    <property type="term" value="F:dioxygenase activity"/>
    <property type="evidence" value="ECO:0007669"/>
    <property type="project" value="UniProtKB-KW"/>
</dbReference>
<accession>A0A9P5UF41</accession>
<reference evidence="2" key="1">
    <citation type="submission" date="2020-11" db="EMBL/GenBank/DDBJ databases">
        <authorList>
            <consortium name="DOE Joint Genome Institute"/>
            <person name="Ahrendt S."/>
            <person name="Riley R."/>
            <person name="Andreopoulos W."/>
            <person name="Labutti K."/>
            <person name="Pangilinan J."/>
            <person name="Ruiz-Duenas F.J."/>
            <person name="Barrasa J.M."/>
            <person name="Sanchez-Garcia M."/>
            <person name="Camarero S."/>
            <person name="Miyauchi S."/>
            <person name="Serrano A."/>
            <person name="Linde D."/>
            <person name="Babiker R."/>
            <person name="Drula E."/>
            <person name="Ayuso-Fernandez I."/>
            <person name="Pacheco R."/>
            <person name="Padilla G."/>
            <person name="Ferreira P."/>
            <person name="Barriuso J."/>
            <person name="Kellner H."/>
            <person name="Castanera R."/>
            <person name="Alfaro M."/>
            <person name="Ramirez L."/>
            <person name="Pisabarro A.G."/>
            <person name="Kuo A."/>
            <person name="Tritt A."/>
            <person name="Lipzen A."/>
            <person name="He G."/>
            <person name="Yan M."/>
            <person name="Ng V."/>
            <person name="Cullen D."/>
            <person name="Martin F."/>
            <person name="Rosso M.-N."/>
            <person name="Henrissat B."/>
            <person name="Hibbett D."/>
            <person name="Martinez A.T."/>
            <person name="Grigoriev I.V."/>
        </authorList>
    </citation>
    <scope>NUCLEOTIDE SEQUENCE</scope>
    <source>
        <strain evidence="2">AH 40177</strain>
    </source>
</reference>
<dbReference type="OrthoDB" id="3342959at2759"/>
<proteinExistence type="predicted"/>
<name>A0A9P5UF41_9AGAR</name>
<dbReference type="Proteomes" id="UP000772434">
    <property type="component" value="Unassembled WGS sequence"/>
</dbReference>
<feature type="domain" description="VOC" evidence="1">
    <location>
        <begin position="8"/>
        <end position="131"/>
    </location>
</feature>
<evidence type="ECO:0000313" key="2">
    <source>
        <dbReference type="EMBL" id="KAF9077910.1"/>
    </source>
</evidence>
<dbReference type="EMBL" id="JADNRY010000002">
    <property type="protein sequence ID" value="KAF9077910.1"/>
    <property type="molecule type" value="Genomic_DNA"/>
</dbReference>
<dbReference type="InterPro" id="IPR029068">
    <property type="entry name" value="Glyas_Bleomycin-R_OHBP_Dase"/>
</dbReference>
<evidence type="ECO:0000313" key="3">
    <source>
        <dbReference type="Proteomes" id="UP000772434"/>
    </source>
</evidence>
<dbReference type="InterPro" id="IPR004360">
    <property type="entry name" value="Glyas_Fos-R_dOase_dom"/>
</dbReference>
<protein>
    <submittedName>
        <fullName evidence="2">Glyoxalase/Bleomycin resistance protein/Dihydroxybiphenyl dioxygenase</fullName>
    </submittedName>
</protein>